<protein>
    <recommendedName>
        <fullName evidence="3">Toxin</fullName>
    </recommendedName>
</protein>
<keyword evidence="1" id="KW-1277">Toxin-antitoxin system</keyword>
<dbReference type="InterPro" id="IPR028344">
    <property type="entry name" value="ParE1/4"/>
</dbReference>
<sequence>MKQLIFHSLAKQDLKFIRKYTMKKWGEHQTIKYLTGLSQTIQLIKKNPLLGTPKQDIRESAYGFVYKNHVIYYQFDRNKVVIAAVLHQSMLPKKHLQGRI</sequence>
<organism evidence="2">
    <name type="scientific">hydrothermal vent metagenome</name>
    <dbReference type="NCBI Taxonomy" id="652676"/>
    <lineage>
        <taxon>unclassified sequences</taxon>
        <taxon>metagenomes</taxon>
        <taxon>ecological metagenomes</taxon>
    </lineage>
</organism>
<dbReference type="EMBL" id="UOEW01000159">
    <property type="protein sequence ID" value="VAW37114.1"/>
    <property type="molecule type" value="Genomic_DNA"/>
</dbReference>
<dbReference type="PIRSF" id="PIRSF029218">
    <property type="entry name" value="ParE"/>
    <property type="match status" value="1"/>
</dbReference>
<evidence type="ECO:0008006" key="3">
    <source>
        <dbReference type="Google" id="ProtNLM"/>
    </source>
</evidence>
<evidence type="ECO:0000313" key="2">
    <source>
        <dbReference type="EMBL" id="VAW37114.1"/>
    </source>
</evidence>
<proteinExistence type="predicted"/>
<dbReference type="InterPro" id="IPR007712">
    <property type="entry name" value="RelE/ParE_toxin"/>
</dbReference>
<dbReference type="Gene3D" id="3.30.2310.20">
    <property type="entry name" value="RelE-like"/>
    <property type="match status" value="1"/>
</dbReference>
<dbReference type="AlphaFoldDB" id="A0A3B0W0G9"/>
<dbReference type="InterPro" id="IPR035093">
    <property type="entry name" value="RelE/ParE_toxin_dom_sf"/>
</dbReference>
<accession>A0A3B0W0G9</accession>
<name>A0A3B0W0G9_9ZZZZ</name>
<evidence type="ECO:0000256" key="1">
    <source>
        <dbReference type="ARBA" id="ARBA00022649"/>
    </source>
</evidence>
<reference evidence="2" key="1">
    <citation type="submission" date="2018-06" db="EMBL/GenBank/DDBJ databases">
        <authorList>
            <person name="Zhirakovskaya E."/>
        </authorList>
    </citation>
    <scope>NUCLEOTIDE SEQUENCE</scope>
</reference>
<gene>
    <name evidence="2" type="ORF">MNBD_GAMMA01-1817</name>
</gene>
<dbReference type="Pfam" id="PF05016">
    <property type="entry name" value="ParE_toxin"/>
    <property type="match status" value="1"/>
</dbReference>